<accession>A0A561QIF7</accession>
<dbReference type="EC" id="2.3.1.31" evidence="5"/>
<dbReference type="HAMAP" id="MF_00295">
    <property type="entry name" value="MetA_acyltransf"/>
    <property type="match status" value="1"/>
</dbReference>
<proteinExistence type="inferred from homology"/>
<dbReference type="InterPro" id="IPR005697">
    <property type="entry name" value="HST_MetA"/>
</dbReference>
<feature type="active site" evidence="5">
    <location>
        <position position="281"/>
    </location>
</feature>
<comment type="similarity">
    <text evidence="5">Belongs to the MetA family.</text>
</comment>
<evidence type="ECO:0000256" key="4">
    <source>
        <dbReference type="ARBA" id="ARBA00023315"/>
    </source>
</evidence>
<comment type="function">
    <text evidence="5">Transfers an acetyl group from acetyl-CoA to L-homoserine, forming acetyl-L-homoserine.</text>
</comment>
<dbReference type="InterPro" id="IPR029062">
    <property type="entry name" value="Class_I_gatase-like"/>
</dbReference>
<keyword evidence="8" id="KW-1185">Reference proteome</keyword>
<dbReference type="PIRSF" id="PIRSF000450">
    <property type="entry name" value="H_ser_succinyltr"/>
    <property type="match status" value="1"/>
</dbReference>
<comment type="caution">
    <text evidence="5">Lacks conserved residue(s) required for the propagation of feature annotation.</text>
</comment>
<sequence>MAGRLAATLKKSLKGRETISFQIIIPRTGRDFSVDADFRLWVKDMPIKIPDTLPAFNTLVSEGVRVMTETNAVRQDIRPLQIGLLNLMPNKIKTEVQMARLVGASPLQVEFSLVRIGNHKAKNTSEEHLLSFYETWDEVKDRKFDGFIITGAPVETIAYEDVTYWDEMQKILDWTETNVHSTMNVCWGAMAAIYHFHDVPKHALKEKAFGVYRHRNLAPSSVYLNGFSDDFQVPVSRWTEVRRADVQKHDDLEILMESDEMGLCLVHEKKGKRLYMFNHVEYDSTSLSDEYFRDVKAGIPIKMPHDYFPHNDDTLPPQNRWRSHAHLLFGNWINEIYQTTPYDMDKIGTE</sequence>
<evidence type="ECO:0000256" key="6">
    <source>
        <dbReference type="PIRSR" id="PIRSR000450-1"/>
    </source>
</evidence>
<feature type="site" description="Important for acyl-CoA specificity" evidence="5">
    <location>
        <position position="155"/>
    </location>
</feature>
<evidence type="ECO:0000256" key="5">
    <source>
        <dbReference type="HAMAP-Rule" id="MF_00295"/>
    </source>
</evidence>
<dbReference type="NCBIfam" id="TIGR01001">
    <property type="entry name" value="metA"/>
    <property type="match status" value="1"/>
</dbReference>
<dbReference type="AlphaFoldDB" id="A0A561QIF7"/>
<feature type="binding site" evidence="5">
    <location>
        <position position="236"/>
    </location>
    <ligand>
        <name>substrate</name>
    </ligand>
</feature>
<dbReference type="GO" id="GO:0019281">
    <property type="term" value="P:L-methionine biosynthetic process from homoserine via O-succinyl-L-homoserine and cystathionine"/>
    <property type="evidence" value="ECO:0007669"/>
    <property type="project" value="InterPro"/>
</dbReference>
<name>A0A561QIF7_9HYPH</name>
<evidence type="ECO:0000313" key="8">
    <source>
        <dbReference type="Proteomes" id="UP000320653"/>
    </source>
</evidence>
<keyword evidence="2 5" id="KW-0028">Amino-acid biosynthesis</keyword>
<evidence type="ECO:0000313" key="7">
    <source>
        <dbReference type="EMBL" id="TWF50148.1"/>
    </source>
</evidence>
<dbReference type="GO" id="GO:0004414">
    <property type="term" value="F:homoserine O-acetyltransferase activity"/>
    <property type="evidence" value="ECO:0007669"/>
    <property type="project" value="UniProtKB-EC"/>
</dbReference>
<dbReference type="GO" id="GO:0005737">
    <property type="term" value="C:cytoplasm"/>
    <property type="evidence" value="ECO:0007669"/>
    <property type="project" value="UniProtKB-SubCell"/>
</dbReference>
<feature type="binding site" evidence="5">
    <location>
        <position position="293"/>
    </location>
    <ligand>
        <name>substrate</name>
    </ligand>
</feature>
<dbReference type="Pfam" id="PF04204">
    <property type="entry name" value="HTS"/>
    <property type="match status" value="1"/>
</dbReference>
<keyword evidence="5" id="KW-0486">Methionine biosynthesis</keyword>
<evidence type="ECO:0000256" key="2">
    <source>
        <dbReference type="ARBA" id="ARBA00022605"/>
    </source>
</evidence>
<comment type="subcellular location">
    <subcellularLocation>
        <location evidence="5">Cytoplasm</location>
    </subcellularLocation>
</comment>
<dbReference type="GO" id="GO:0008899">
    <property type="term" value="F:homoserine O-succinyltransferase activity"/>
    <property type="evidence" value="ECO:0007669"/>
    <property type="project" value="UniProtKB-UniRule"/>
</dbReference>
<dbReference type="PANTHER" id="PTHR20919:SF0">
    <property type="entry name" value="HOMOSERINE O-SUCCINYLTRANSFERASE"/>
    <property type="match status" value="1"/>
</dbReference>
<dbReference type="Proteomes" id="UP000320653">
    <property type="component" value="Unassembled WGS sequence"/>
</dbReference>
<feature type="active site" description="Proton acceptor" evidence="5">
    <location>
        <position position="279"/>
    </location>
</feature>
<evidence type="ECO:0000256" key="1">
    <source>
        <dbReference type="ARBA" id="ARBA00022490"/>
    </source>
</evidence>
<comment type="catalytic activity">
    <reaction evidence="5">
        <text>L-homoserine + acetyl-CoA = O-acetyl-L-homoserine + CoA</text>
        <dbReference type="Rhea" id="RHEA:13701"/>
        <dbReference type="ChEBI" id="CHEBI:57287"/>
        <dbReference type="ChEBI" id="CHEBI:57288"/>
        <dbReference type="ChEBI" id="CHEBI:57476"/>
        <dbReference type="ChEBI" id="CHEBI:57716"/>
        <dbReference type="EC" id="2.3.1.31"/>
    </reaction>
</comment>
<protein>
    <recommendedName>
        <fullName evidence="5">Homoserine O-acetyltransferase</fullName>
        <shortName evidence="5">HAT</shortName>
        <ecNumber evidence="5">2.3.1.31</ecNumber>
    </recommendedName>
    <alternativeName>
        <fullName evidence="5">Homoserine transacetylase</fullName>
        <shortName evidence="5">HTA</shortName>
    </alternativeName>
</protein>
<keyword evidence="4 5" id="KW-0012">Acyltransferase</keyword>
<keyword evidence="3 5" id="KW-0808">Transferase</keyword>
<dbReference type="UniPathway" id="UPA00051">
    <property type="reaction ID" value="UER00074"/>
</dbReference>
<comment type="caution">
    <text evidence="7">The sequence shown here is derived from an EMBL/GenBank/DDBJ whole genome shotgun (WGS) entry which is preliminary data.</text>
</comment>
<dbReference type="SUPFAM" id="SSF52317">
    <property type="entry name" value="Class I glutamine amidotransferase-like"/>
    <property type="match status" value="1"/>
</dbReference>
<organism evidence="7 8">
    <name type="scientific">Neorhizobium alkalisoli</name>
    <dbReference type="NCBI Taxonomy" id="528178"/>
    <lineage>
        <taxon>Bacteria</taxon>
        <taxon>Pseudomonadati</taxon>
        <taxon>Pseudomonadota</taxon>
        <taxon>Alphaproteobacteria</taxon>
        <taxon>Hyphomicrobiales</taxon>
        <taxon>Rhizobiaceae</taxon>
        <taxon>Rhizobium/Agrobacterium group</taxon>
        <taxon>Neorhizobium</taxon>
    </lineage>
</organism>
<feature type="active site" description="Acyl-thioester intermediate" evidence="5 6">
    <location>
        <position position="186"/>
    </location>
</feature>
<reference evidence="7 8" key="1">
    <citation type="submission" date="2019-06" db="EMBL/GenBank/DDBJ databases">
        <title>Sorghum-associated microbial communities from plants grown in Nebraska, USA.</title>
        <authorList>
            <person name="Schachtman D."/>
        </authorList>
    </citation>
    <scope>NUCLEOTIDE SEQUENCE [LARGE SCALE GENOMIC DNA]</scope>
    <source>
        <strain evidence="7 8">1225</strain>
    </source>
</reference>
<dbReference type="PANTHER" id="PTHR20919">
    <property type="entry name" value="HOMOSERINE O-SUCCINYLTRANSFERASE"/>
    <property type="match status" value="1"/>
</dbReference>
<dbReference type="EMBL" id="VIWP01000006">
    <property type="protein sequence ID" value="TWF50148.1"/>
    <property type="molecule type" value="Genomic_DNA"/>
</dbReference>
<dbReference type="Gene3D" id="3.40.50.880">
    <property type="match status" value="1"/>
</dbReference>
<evidence type="ECO:0000256" key="3">
    <source>
        <dbReference type="ARBA" id="ARBA00022679"/>
    </source>
</evidence>
<dbReference type="InterPro" id="IPR033752">
    <property type="entry name" value="MetA_family"/>
</dbReference>
<dbReference type="CDD" id="cd03131">
    <property type="entry name" value="GATase1_HTS"/>
    <property type="match status" value="1"/>
</dbReference>
<keyword evidence="1 5" id="KW-0963">Cytoplasm</keyword>
<comment type="pathway">
    <text evidence="5">Amino-acid biosynthesis; L-methionine biosynthesis via de novo pathway; O-acetyl-L-homoserine from L-homoserine: step 1/1.</text>
</comment>
<feature type="binding site" evidence="5">
    <location>
        <position position="207"/>
    </location>
    <ligand>
        <name>substrate</name>
    </ligand>
</feature>
<gene>
    <name evidence="5" type="primary">metAA</name>
    <name evidence="7" type="ORF">FHW37_106106</name>
</gene>
<feature type="site" description="Important for substrate specificity" evidence="5">
    <location>
        <position position="236"/>
    </location>
</feature>